<dbReference type="Proteomes" id="UP001433508">
    <property type="component" value="Unassembled WGS sequence"/>
</dbReference>
<reference evidence="2" key="1">
    <citation type="journal article" date="2024" name="Front. Bioeng. Biotechnol.">
        <title>Genome-scale model development and genomic sequencing of the oleaginous clade Lipomyces.</title>
        <authorList>
            <person name="Czajka J.J."/>
            <person name="Han Y."/>
            <person name="Kim J."/>
            <person name="Mondo S.J."/>
            <person name="Hofstad B.A."/>
            <person name="Robles A."/>
            <person name="Haridas S."/>
            <person name="Riley R."/>
            <person name="LaButti K."/>
            <person name="Pangilinan J."/>
            <person name="Andreopoulos W."/>
            <person name="Lipzen A."/>
            <person name="Yan J."/>
            <person name="Wang M."/>
            <person name="Ng V."/>
            <person name="Grigoriev I.V."/>
            <person name="Spatafora J.W."/>
            <person name="Magnuson J.K."/>
            <person name="Baker S.E."/>
            <person name="Pomraning K.R."/>
        </authorList>
    </citation>
    <scope>NUCLEOTIDE SEQUENCE [LARGE SCALE GENOMIC DNA]</scope>
    <source>
        <strain evidence="2">CBS 7786</strain>
    </source>
</reference>
<evidence type="ECO:0000313" key="1">
    <source>
        <dbReference type="EMBL" id="KAK9237322.1"/>
    </source>
</evidence>
<dbReference type="EMBL" id="MU971371">
    <property type="protein sequence ID" value="KAK9237322.1"/>
    <property type="molecule type" value="Genomic_DNA"/>
</dbReference>
<organism evidence="1 2">
    <name type="scientific">Lipomyces kononenkoae</name>
    <name type="common">Yeast</name>
    <dbReference type="NCBI Taxonomy" id="34357"/>
    <lineage>
        <taxon>Eukaryota</taxon>
        <taxon>Fungi</taxon>
        <taxon>Dikarya</taxon>
        <taxon>Ascomycota</taxon>
        <taxon>Saccharomycotina</taxon>
        <taxon>Lipomycetes</taxon>
        <taxon>Lipomycetales</taxon>
        <taxon>Lipomycetaceae</taxon>
        <taxon>Lipomyces</taxon>
    </lineage>
</organism>
<keyword evidence="2" id="KW-1185">Reference proteome</keyword>
<proteinExistence type="predicted"/>
<accession>A0ACC3T2P1</accession>
<name>A0ACC3T2P1_LIPKO</name>
<gene>
    <name evidence="1" type="ORF">V1525DRAFT_404442</name>
</gene>
<comment type="caution">
    <text evidence="1">The sequence shown here is derived from an EMBL/GenBank/DDBJ whole genome shotgun (WGS) entry which is preliminary data.</text>
</comment>
<sequence length="1759" mass="193306">MASDDAETNETKIDRVMSQRWVDFKRTALRYDDGDEIYEELGDDDGGDYDDYYNDYPQNAPLSVPDSESSQIAGTLDATRTHDAQEETRVSTDGDNASSANEPAQKDSYDASAQEGPSRTMAESDAQRTIATSMPYTAVQNPLGPTVKAREPPKPLNINVAMAQQAATTKSSNTSLDSSIPSSIADHEYSGLNRFGGLLLSENRDPTQLDEVIESIDERDDESGKQQEDERPQSNGLRNESPTDDNSLGSPAAASIDIDARSTSLNEEPIQQQRQYPGPADEYDDNADESIQRSIQNLSLNRPIDSSVSSSETGSVDRTDNGSVRISYAGNSDRRSSYASTSDSAHFRLEDTAYTATTDSNDYFKLHDRSISVGTNRSQSEIMTDTLLEQLAAEQLESRRKSTPREDFPSPSSQKLRIDSSAPGSPPNARSSVFQDRPPIPIILPSITTELDSVKESSFGSEERADDASQQSPVSTVETNLEADDVETNPEADDAEMYYDTSGDPADENGREKEDVPDSYAPTIYLSAPYPGPRWNFKEILKEPNPVKRQILFDAARKMEQRYDSGLDQWLLYMVHQRNDVDPFEMSAVGNDNGKGSHLTIHRTTSMIGHSVSRYSGKSVEMMERVGEKSKGIFHRSKLFGNKMTSEFEMTAKEAAATSARSKRRRIVPFSEIKDMHPVFKDSFVASIRKNTDVSVYMVGSIEYSSTIADTPFMTPTAGLESALKTESQAHGASAAEHDFDVNAILLAYEDMNDSTREHTVDSTTPDSPSDSSPQTLPQHRSLRDFEPTLFTLPKVRSSARIAAMRAASLATHIDKDEPLMPHTSAVPGMTQRRVVTTSALPESKVDLIEIDSITKSFLSKELAVFDEIGNFDQTRPATSSVSVNYVTPKSMLLPESMLLPDTDTPSPRSSSLKATAASKPLPQEPSDEPIVVRPREVPSFELGIPEPRRSEGISSKLKGLGKLKLSKSSPRLQTEKFKQPSDPVAKQQLVKGKELPSLPTENNVVTQVAAAPRNYAKRKPVGAAVHADSDATPEPMSPMEIQPTNLPEDAKPAPPTAQTYIVKPLPMEPGPPHVPQNDILTSGSRRPKAVVKEQPTVDAKSTNKPTDFRSKFRDLMQMDAMGLTPATRTQLKVANSQSVSSGSTSSKSVKIDMRTIKERLTKRTAEHEEHVKAAQAEQNTTRHNPESKEQPSYVQQYEQIHHHEERISASPTQNINESTIRERRSSQLDEGTSYLNISRNQDDGDLGSHPTIVSPVSSPVVGPAKSHSVTRPESLKWQGHVTSIPASDSLQNIVEFYGKKNSEQDLGSPPQITDTSPEGSVTGTAIVTEDRPKSSATSSMLFPGSSAQKSYNATPSKSDLLDTDKQDMEPVSNFQLERKPQAGEDLESEPAVDFTPTSSAGHGEGPRAGPERYRRRRSSMPEWSPIDDNMSPRLRLPSPKSKSEEPGPVLEHELATSSQDVDSQNPDLLNESSVYRHQKSNSDPELAATVAKSSTTNFSGDMPQVIKRSEFERQQAAQRAQNGEPATKIVYVVPDEYVFADRPMYMRAMSPVMQMHTQHGPSGRMMYDPRYRPPPRPGMRGPPPGYMRRPPQQLQQGPPQKWPAVHRPMPQALAGSGQSQRLRPAHMMDPDYVVPMFDSDRIPPGRPHEGSVRGGMMPSREYYSGGYHSPDRLHRPSDEYLARNGRHRPGYATPPLASSPSTASISSAASSAQANSAGFSQGSSSATTANEHMLRMATTPDFDAGSLGPPRRFPKRHL</sequence>
<protein>
    <submittedName>
        <fullName evidence="1">Uncharacterized protein</fullName>
    </submittedName>
</protein>
<evidence type="ECO:0000313" key="2">
    <source>
        <dbReference type="Proteomes" id="UP001433508"/>
    </source>
</evidence>